<reference evidence="2 5" key="2">
    <citation type="submission" date="2022-05" db="EMBL/GenBank/DDBJ databases">
        <title>Genome Sequencing of Bee-Associated Microbes.</title>
        <authorList>
            <person name="Dunlap C."/>
        </authorList>
    </citation>
    <scope>NUCLEOTIDE SEQUENCE [LARGE SCALE GENOMIC DNA]</scope>
    <source>
        <strain evidence="2 5">NRRL B-14613</strain>
    </source>
</reference>
<evidence type="ECO:0000313" key="5">
    <source>
        <dbReference type="Proteomes" id="UP001209276"/>
    </source>
</evidence>
<protein>
    <submittedName>
        <fullName evidence="3">Uncharacterized protein</fullName>
    </submittedName>
</protein>
<accession>A0AAP9DQQ2</accession>
<evidence type="ECO:0000313" key="4">
    <source>
        <dbReference type="Proteomes" id="UP000315377"/>
    </source>
</evidence>
<evidence type="ECO:0000313" key="2">
    <source>
        <dbReference type="EMBL" id="MCY9606766.1"/>
    </source>
</evidence>
<reference evidence="3 4" key="1">
    <citation type="submission" date="2019-07" db="EMBL/GenBank/DDBJ databases">
        <title>Paenibacillus thiaminolyticus NRRL B-4156.</title>
        <authorList>
            <person name="Hehnly C."/>
            <person name="Zhang L."/>
        </authorList>
    </citation>
    <scope>NUCLEOTIDE SEQUENCE [LARGE SCALE GENOMIC DNA]</scope>
    <source>
        <strain evidence="3 4">NRRL B-4156</strain>
    </source>
</reference>
<dbReference type="AlphaFoldDB" id="A0AAP9DQQ2"/>
<feature type="region of interest" description="Disordered" evidence="1">
    <location>
        <begin position="1"/>
        <end position="29"/>
    </location>
</feature>
<sequence>MDKSKITLHGAVTTKKAVHKQKSRKGKPVQTSGLLDMFLGARNNGPEKGAAEAGPENRAASAFDGGKLLQGIQLCMGMIKHVIPLMKLFA</sequence>
<dbReference type="Proteomes" id="UP001209276">
    <property type="component" value="Unassembled WGS sequence"/>
</dbReference>
<evidence type="ECO:0000256" key="1">
    <source>
        <dbReference type="SAM" id="MobiDB-lite"/>
    </source>
</evidence>
<dbReference type="GeneID" id="76994698"/>
<name>A0AAP9DQQ2_PANTH</name>
<dbReference type="Proteomes" id="UP000315377">
    <property type="component" value="Chromosome"/>
</dbReference>
<dbReference type="EMBL" id="JAMDMM010000014">
    <property type="protein sequence ID" value="MCY9606766.1"/>
    <property type="molecule type" value="Genomic_DNA"/>
</dbReference>
<organism evidence="3 4">
    <name type="scientific">Paenibacillus thiaminolyticus</name>
    <name type="common">Bacillus thiaminolyticus</name>
    <dbReference type="NCBI Taxonomy" id="49283"/>
    <lineage>
        <taxon>Bacteria</taxon>
        <taxon>Bacillati</taxon>
        <taxon>Bacillota</taxon>
        <taxon>Bacilli</taxon>
        <taxon>Bacillales</taxon>
        <taxon>Paenibacillaceae</taxon>
        <taxon>Paenibacillus</taxon>
    </lineage>
</organism>
<proteinExistence type="predicted"/>
<feature type="compositionally biased region" description="Basic residues" evidence="1">
    <location>
        <begin position="16"/>
        <end position="27"/>
    </location>
</feature>
<evidence type="ECO:0000313" key="3">
    <source>
        <dbReference type="EMBL" id="QDM42359.1"/>
    </source>
</evidence>
<dbReference type="RefSeq" id="WP_127510978.1">
    <property type="nucleotide sequence ID" value="NZ_CABMNB010000036.1"/>
</dbReference>
<keyword evidence="5" id="KW-1185">Reference proteome</keyword>
<gene>
    <name evidence="3" type="ORF">FLT43_01660</name>
    <name evidence="2" type="ORF">M5W83_06280</name>
</gene>
<dbReference type="EMBL" id="CP041405">
    <property type="protein sequence ID" value="QDM42359.1"/>
    <property type="molecule type" value="Genomic_DNA"/>
</dbReference>